<evidence type="ECO:0000256" key="2">
    <source>
        <dbReference type="ARBA" id="ARBA00023043"/>
    </source>
</evidence>
<dbReference type="PROSITE" id="PS50297">
    <property type="entry name" value="ANK_REP_REGION"/>
    <property type="match status" value="3"/>
</dbReference>
<dbReference type="EMBL" id="JAVHNQ010000012">
    <property type="protein sequence ID" value="KAK6335601.1"/>
    <property type="molecule type" value="Genomic_DNA"/>
</dbReference>
<dbReference type="Gene3D" id="1.25.40.20">
    <property type="entry name" value="Ankyrin repeat-containing domain"/>
    <property type="match status" value="5"/>
</dbReference>
<dbReference type="Proteomes" id="UP001375240">
    <property type="component" value="Unassembled WGS sequence"/>
</dbReference>
<keyword evidence="5" id="KW-1185">Reference proteome</keyword>
<dbReference type="PANTHER" id="PTHR24198">
    <property type="entry name" value="ANKYRIN REPEAT AND PROTEIN KINASE DOMAIN-CONTAINING PROTEIN"/>
    <property type="match status" value="1"/>
</dbReference>
<dbReference type="SUPFAM" id="SSF48403">
    <property type="entry name" value="Ankyrin repeat"/>
    <property type="match status" value="3"/>
</dbReference>
<organism evidence="4 5">
    <name type="scientific">Orbilia brochopaga</name>
    <dbReference type="NCBI Taxonomy" id="3140254"/>
    <lineage>
        <taxon>Eukaryota</taxon>
        <taxon>Fungi</taxon>
        <taxon>Dikarya</taxon>
        <taxon>Ascomycota</taxon>
        <taxon>Pezizomycotina</taxon>
        <taxon>Orbiliomycetes</taxon>
        <taxon>Orbiliales</taxon>
        <taxon>Orbiliaceae</taxon>
        <taxon>Orbilia</taxon>
    </lineage>
</organism>
<keyword evidence="1" id="KW-0677">Repeat</keyword>
<dbReference type="Pfam" id="PF13637">
    <property type="entry name" value="Ank_4"/>
    <property type="match status" value="2"/>
</dbReference>
<evidence type="ECO:0000256" key="1">
    <source>
        <dbReference type="ARBA" id="ARBA00022737"/>
    </source>
</evidence>
<accession>A0AAV9U7H0</accession>
<sequence>MAGLLLSYLSDPQLDGFGPCRSPEKWRQRVEEYPLLPYAAYAWGKHYGHYAVKKRGFAVDKPTQFWTTDISSSYGIWMQASHCQPSKDKTADTSSRHIWRYLEEDTSALRKLSEWGISSFVKDALEISDSPSDWNMAMLSNGQDRPSGFLENLLKKGADISSTTCDARNILHQSCIDGSLGLLEHVLAEHTDEAKGLINAVDSEAKTPLHYAAESGNQDMVRTLLAFGAEVDVYAAVGRTPLYYAALKSHPQVVALLLENGANPHGLKHLDSPLHAVSYEGDRDLWDEDRYSQATEVVRLLIEAGADPAAKDADNVTPLVVAAMNGHLPLVETLISRYKQEDLTARGRWGTGDPLTVLSAAVARDAPPALFKRLVAHGAALSPEDSCLALREAIQNANTGGHVEILRFFRKQFPDVVAKLEQEEGTLIRQVLAQCDHPHSAVVYFLLSVKAKRRQLWQDLEPFESSAVAALARNGMLPALTYMFTDGTPKEELDKYPWDDVWKFARSPIRGDLPIGQAHKFLSNRPNLNTVEHMAEALHHVLDAGRLKKLATYYLHELETLGDGVPPLHPNENGTTFLHLACRNKFPNIVEKLLCQHKHDVNVQDKDGVTPLMECFIGPVDSEDLLVVVQRLLFSGADVKLQDSSGRTALTYALEAEWDGSNREVAAIEMLLNRGAKATIDTPDHSGLRPIDHACIRNLYAAKMLLETAGARMRTHDDNGRDLLSLLDPSFTNTGGRYPIVDELVRLGGDIHAVDDAGKTLFYRCAESGDPRLLRHLMQTYKIDPTVPITALNDNCQLQLPFLNVCIYSPERAHVLLTYCTPEQAKMLVHSRSLDGKESTALHVYTKNFNLAVVRWLIDAGADVNAVDAEGRTPLFFASRRGTGLTVLEGGTAEAVTAGYYLLKAGADKHFRNAKTEKTVLESVEGNEWFGMQKAAAELLMERSEGDGRL</sequence>
<dbReference type="Pfam" id="PF12796">
    <property type="entry name" value="Ank_2"/>
    <property type="match status" value="3"/>
</dbReference>
<dbReference type="InterPro" id="IPR036770">
    <property type="entry name" value="Ankyrin_rpt-contain_sf"/>
</dbReference>
<feature type="repeat" description="ANK" evidence="3">
    <location>
        <begin position="573"/>
        <end position="606"/>
    </location>
</feature>
<dbReference type="PRINTS" id="PR01415">
    <property type="entry name" value="ANKYRIN"/>
</dbReference>
<feature type="repeat" description="ANK" evidence="3">
    <location>
        <begin position="269"/>
        <end position="313"/>
    </location>
</feature>
<dbReference type="AlphaFoldDB" id="A0AAV9U7H0"/>
<gene>
    <name evidence="4" type="primary">ANKRD16</name>
    <name evidence="4" type="ORF">TWF696_002368</name>
</gene>
<keyword evidence="2 3" id="KW-0040">ANK repeat</keyword>
<proteinExistence type="predicted"/>
<name>A0AAV9U7H0_9PEZI</name>
<protein>
    <submittedName>
        <fullName evidence="4">Ankyrin repeat domain-containing protein 16</fullName>
    </submittedName>
</protein>
<comment type="caution">
    <text evidence="4">The sequence shown here is derived from an EMBL/GenBank/DDBJ whole genome shotgun (WGS) entry which is preliminary data.</text>
</comment>
<feature type="repeat" description="ANK" evidence="3">
    <location>
        <begin position="204"/>
        <end position="236"/>
    </location>
</feature>
<reference evidence="4 5" key="1">
    <citation type="submission" date="2019-10" db="EMBL/GenBank/DDBJ databases">
        <authorList>
            <person name="Palmer J.M."/>
        </authorList>
    </citation>
    <scope>NUCLEOTIDE SEQUENCE [LARGE SCALE GENOMIC DNA]</scope>
    <source>
        <strain evidence="4 5">TWF696</strain>
    </source>
</reference>
<dbReference type="InterPro" id="IPR002110">
    <property type="entry name" value="Ankyrin_rpt"/>
</dbReference>
<dbReference type="SMART" id="SM00248">
    <property type="entry name" value="ANK"/>
    <property type="match status" value="11"/>
</dbReference>
<evidence type="ECO:0000313" key="5">
    <source>
        <dbReference type="Proteomes" id="UP001375240"/>
    </source>
</evidence>
<evidence type="ECO:0000256" key="3">
    <source>
        <dbReference type="PROSITE-ProRule" id="PRU00023"/>
    </source>
</evidence>
<dbReference type="PROSITE" id="PS50088">
    <property type="entry name" value="ANK_REPEAT"/>
    <property type="match status" value="5"/>
</dbReference>
<feature type="repeat" description="ANK" evidence="3">
    <location>
        <begin position="837"/>
        <end position="869"/>
    </location>
</feature>
<feature type="repeat" description="ANK" evidence="3">
    <location>
        <begin position="237"/>
        <end position="269"/>
    </location>
</feature>
<dbReference type="PANTHER" id="PTHR24198:SF165">
    <property type="entry name" value="ANKYRIN REPEAT-CONTAINING PROTEIN-RELATED"/>
    <property type="match status" value="1"/>
</dbReference>
<evidence type="ECO:0000313" key="4">
    <source>
        <dbReference type="EMBL" id="KAK6335601.1"/>
    </source>
</evidence>